<protein>
    <recommendedName>
        <fullName evidence="4">Actin-related protein 10</fullName>
    </recommendedName>
</protein>
<dbReference type="CDD" id="cd10207">
    <property type="entry name" value="ASKHA_NBD_Arp10"/>
    <property type="match status" value="1"/>
</dbReference>
<reference evidence="2" key="1">
    <citation type="submission" date="2022-01" db="UniProtKB">
        <authorList>
            <consortium name="EnsemblMetazoa"/>
        </authorList>
    </citation>
    <scope>IDENTIFICATION</scope>
</reference>
<keyword evidence="3" id="KW-1185">Reference proteome</keyword>
<dbReference type="Proteomes" id="UP000494040">
    <property type="component" value="Unassembled WGS sequence"/>
</dbReference>
<comment type="similarity">
    <text evidence="1">Belongs to the actin family.</text>
</comment>
<dbReference type="SMART" id="SM00268">
    <property type="entry name" value="ACTIN"/>
    <property type="match status" value="1"/>
</dbReference>
<dbReference type="OrthoDB" id="337660at2759"/>
<evidence type="ECO:0000313" key="2">
    <source>
        <dbReference type="EnsemblMetazoa" id="XP_014257338.1"/>
    </source>
</evidence>
<proteinExistence type="inferred from homology"/>
<dbReference type="CTD" id="32969"/>
<dbReference type="RefSeq" id="XP_014257338.1">
    <property type="nucleotide sequence ID" value="XM_014401852.2"/>
</dbReference>
<dbReference type="KEGG" id="clec:106671060"/>
<dbReference type="SUPFAM" id="SSF53067">
    <property type="entry name" value="Actin-like ATPase domain"/>
    <property type="match status" value="2"/>
</dbReference>
<dbReference type="Pfam" id="PF00022">
    <property type="entry name" value="Actin"/>
    <property type="match status" value="1"/>
</dbReference>
<dbReference type="InterPro" id="IPR004000">
    <property type="entry name" value="Actin"/>
</dbReference>
<sequence>MAMYEGYSSDKPAVVLDIGARYTKCGFVGEFTPRSIIPTEVKCPTTGLVRKVDDYKDEADLYALLVAFIHKIYFRNLLGTPKDRHVVIVESLLTPTIFRDTLAKVLFCHYEVASVLFVPSHLVVLCSLGVRTALVVDVGYKEAQVIPVYEGVLVLSAWEAQPLGAQSVEKRLRHNLLEAHKEIKNASGDASKSNEDIYNLPESVIEDIKVRGCFATTYERGEMFRDGVTPKQPPCLDYRLGGNQVLKVPGWVRESAFEVIFEKDNDQSSLPNLILDAILKCSLDCRKPLAENIFLVGGTVMAPGFKSRLLRELKELLKSPLYNTRLALIKFKIHTGLAQENYACWLGGALFGATDMISLRGFTKANYHKLKTVPDWSNLSTNTLFLSKLTI</sequence>
<dbReference type="AlphaFoldDB" id="A0A8I6S560"/>
<dbReference type="Gene3D" id="3.30.420.40">
    <property type="match status" value="2"/>
</dbReference>
<dbReference type="Gene3D" id="3.90.640.10">
    <property type="entry name" value="Actin, Chain A, domain 4"/>
    <property type="match status" value="1"/>
</dbReference>
<dbReference type="InterPro" id="IPR043129">
    <property type="entry name" value="ATPase_NBD"/>
</dbReference>
<dbReference type="PANTHER" id="PTHR11937">
    <property type="entry name" value="ACTIN"/>
    <property type="match status" value="1"/>
</dbReference>
<dbReference type="GeneID" id="106671060"/>
<evidence type="ECO:0008006" key="4">
    <source>
        <dbReference type="Google" id="ProtNLM"/>
    </source>
</evidence>
<evidence type="ECO:0000256" key="1">
    <source>
        <dbReference type="RuleBase" id="RU000487"/>
    </source>
</evidence>
<name>A0A8I6S560_CIMLE</name>
<evidence type="ECO:0000313" key="3">
    <source>
        <dbReference type="Proteomes" id="UP000494040"/>
    </source>
</evidence>
<dbReference type="EnsemblMetazoa" id="XM_014401852.2">
    <property type="protein sequence ID" value="XP_014257338.1"/>
    <property type="gene ID" value="LOC106671060"/>
</dbReference>
<accession>A0A8I6S560</accession>
<dbReference type="OMA" id="WERDNDN"/>
<organism evidence="2 3">
    <name type="scientific">Cimex lectularius</name>
    <name type="common">Bed bug</name>
    <name type="synonym">Acanthia lectularia</name>
    <dbReference type="NCBI Taxonomy" id="79782"/>
    <lineage>
        <taxon>Eukaryota</taxon>
        <taxon>Metazoa</taxon>
        <taxon>Ecdysozoa</taxon>
        <taxon>Arthropoda</taxon>
        <taxon>Hexapoda</taxon>
        <taxon>Insecta</taxon>
        <taxon>Pterygota</taxon>
        <taxon>Neoptera</taxon>
        <taxon>Paraneoptera</taxon>
        <taxon>Hemiptera</taxon>
        <taxon>Heteroptera</taxon>
        <taxon>Panheteroptera</taxon>
        <taxon>Cimicomorpha</taxon>
        <taxon>Cimicidae</taxon>
        <taxon>Cimex</taxon>
    </lineage>
</organism>